<evidence type="ECO:0000259" key="1">
    <source>
        <dbReference type="Pfam" id="PF09917"/>
    </source>
</evidence>
<proteinExistence type="predicted"/>
<dbReference type="Gene3D" id="2.40.128.520">
    <property type="match status" value="1"/>
</dbReference>
<feature type="domain" description="DUF2147" evidence="1">
    <location>
        <begin position="3"/>
        <end position="46"/>
    </location>
</feature>
<dbReference type="AlphaFoldDB" id="A0A927GGT4"/>
<name>A0A927GGT4_9BACT</name>
<organism evidence="2 3">
    <name type="scientific">Spirosoma validum</name>
    <dbReference type="NCBI Taxonomy" id="2771355"/>
    <lineage>
        <taxon>Bacteria</taxon>
        <taxon>Pseudomonadati</taxon>
        <taxon>Bacteroidota</taxon>
        <taxon>Cytophagia</taxon>
        <taxon>Cytophagales</taxon>
        <taxon>Cytophagaceae</taxon>
        <taxon>Spirosoma</taxon>
    </lineage>
</organism>
<dbReference type="InterPro" id="IPR019223">
    <property type="entry name" value="DUF2147"/>
</dbReference>
<comment type="caution">
    <text evidence="2">The sequence shown here is derived from an EMBL/GenBank/DDBJ whole genome shotgun (WGS) entry which is preliminary data.</text>
</comment>
<dbReference type="RefSeq" id="WP_191042699.1">
    <property type="nucleotide sequence ID" value="NZ_JACXAA010000016.1"/>
</dbReference>
<accession>A0A927GGT4</accession>
<dbReference type="EMBL" id="JACXAA010000016">
    <property type="protein sequence ID" value="MBD2757028.1"/>
    <property type="molecule type" value="Genomic_DNA"/>
</dbReference>
<sequence>MHRGKTIQSKDGSTYALKAKLKRINQLKFRGYLGISLLGKTMKITRVK</sequence>
<evidence type="ECO:0000313" key="3">
    <source>
        <dbReference type="Proteomes" id="UP000653797"/>
    </source>
</evidence>
<evidence type="ECO:0000313" key="2">
    <source>
        <dbReference type="EMBL" id="MBD2757028.1"/>
    </source>
</evidence>
<dbReference type="Pfam" id="PF09917">
    <property type="entry name" value="DUF2147"/>
    <property type="match status" value="1"/>
</dbReference>
<dbReference type="Proteomes" id="UP000653797">
    <property type="component" value="Unassembled WGS sequence"/>
</dbReference>
<keyword evidence="3" id="KW-1185">Reference proteome</keyword>
<protein>
    <submittedName>
        <fullName evidence="2">DUF2147 domain-containing protein</fullName>
    </submittedName>
</protein>
<gene>
    <name evidence="2" type="ORF">IC230_29380</name>
</gene>
<reference evidence="2" key="1">
    <citation type="submission" date="2020-09" db="EMBL/GenBank/DDBJ databases">
        <authorList>
            <person name="Kim M.K."/>
        </authorList>
    </citation>
    <scope>NUCLEOTIDE SEQUENCE</scope>
    <source>
        <strain evidence="2">BT704</strain>
    </source>
</reference>